<reference evidence="7" key="2">
    <citation type="journal article" date="2023" name="BMC Genomics">
        <title>Pest status, molecular evolution, and epigenetic factors derived from the genome assembly of Frankliniella fusca, a thysanopteran phytovirus vector.</title>
        <authorList>
            <person name="Catto M.A."/>
            <person name="Labadie P.E."/>
            <person name="Jacobson A.L."/>
            <person name="Kennedy G.G."/>
            <person name="Srinivasan R."/>
            <person name="Hunt B.G."/>
        </authorList>
    </citation>
    <scope>NUCLEOTIDE SEQUENCE</scope>
    <source>
        <strain evidence="7">PL_HMW_Pooled</strain>
    </source>
</reference>
<evidence type="ECO:0000256" key="1">
    <source>
        <dbReference type="ARBA" id="ARBA00022723"/>
    </source>
</evidence>
<dbReference type="Pfam" id="PF00628">
    <property type="entry name" value="PHD"/>
    <property type="match status" value="1"/>
</dbReference>
<dbReference type="EMBL" id="JAHWGI010001240">
    <property type="protein sequence ID" value="KAK3925723.1"/>
    <property type="molecule type" value="Genomic_DNA"/>
</dbReference>
<evidence type="ECO:0000256" key="3">
    <source>
        <dbReference type="ARBA" id="ARBA00022833"/>
    </source>
</evidence>
<dbReference type="PROSITE" id="PS01359">
    <property type="entry name" value="ZF_PHD_1"/>
    <property type="match status" value="1"/>
</dbReference>
<dbReference type="PROSITE" id="PS50016">
    <property type="entry name" value="ZF_PHD_2"/>
    <property type="match status" value="1"/>
</dbReference>
<keyword evidence="3" id="KW-0862">Zinc</keyword>
<dbReference type="InterPro" id="IPR019787">
    <property type="entry name" value="Znf_PHD-finger"/>
</dbReference>
<dbReference type="Proteomes" id="UP001219518">
    <property type="component" value="Unassembled WGS sequence"/>
</dbReference>
<feature type="coiled-coil region" evidence="5">
    <location>
        <begin position="148"/>
        <end position="221"/>
    </location>
</feature>
<feature type="coiled-coil region" evidence="5">
    <location>
        <begin position="255"/>
        <end position="282"/>
    </location>
</feature>
<dbReference type="InterPro" id="IPR001965">
    <property type="entry name" value="Znf_PHD"/>
</dbReference>
<evidence type="ECO:0000313" key="8">
    <source>
        <dbReference type="Proteomes" id="UP001219518"/>
    </source>
</evidence>
<protein>
    <submittedName>
        <fullName evidence="7">Histone deacetylase complex subunit CTI6</fullName>
    </submittedName>
</protein>
<reference evidence="7" key="1">
    <citation type="submission" date="2021-07" db="EMBL/GenBank/DDBJ databases">
        <authorList>
            <person name="Catto M.A."/>
            <person name="Jacobson A."/>
            <person name="Kennedy G."/>
            <person name="Labadie P."/>
            <person name="Hunt B.G."/>
            <person name="Srinivasan R."/>
        </authorList>
    </citation>
    <scope>NUCLEOTIDE SEQUENCE</scope>
    <source>
        <strain evidence="7">PL_HMW_Pooled</strain>
        <tissue evidence="7">Head</tissue>
    </source>
</reference>
<proteinExistence type="predicted"/>
<gene>
    <name evidence="7" type="ORF">KUF71_013972</name>
</gene>
<evidence type="ECO:0000256" key="2">
    <source>
        <dbReference type="ARBA" id="ARBA00022771"/>
    </source>
</evidence>
<organism evidence="7 8">
    <name type="scientific">Frankliniella fusca</name>
    <dbReference type="NCBI Taxonomy" id="407009"/>
    <lineage>
        <taxon>Eukaryota</taxon>
        <taxon>Metazoa</taxon>
        <taxon>Ecdysozoa</taxon>
        <taxon>Arthropoda</taxon>
        <taxon>Hexapoda</taxon>
        <taxon>Insecta</taxon>
        <taxon>Pterygota</taxon>
        <taxon>Neoptera</taxon>
        <taxon>Paraneoptera</taxon>
        <taxon>Thysanoptera</taxon>
        <taxon>Terebrantia</taxon>
        <taxon>Thripoidea</taxon>
        <taxon>Thripidae</taxon>
        <taxon>Frankliniella</taxon>
    </lineage>
</organism>
<evidence type="ECO:0000256" key="4">
    <source>
        <dbReference type="PROSITE-ProRule" id="PRU00146"/>
    </source>
</evidence>
<evidence type="ECO:0000313" key="7">
    <source>
        <dbReference type="EMBL" id="KAK3925723.1"/>
    </source>
</evidence>
<name>A0AAE1HQV1_9NEOP</name>
<dbReference type="InterPro" id="IPR011011">
    <property type="entry name" value="Znf_FYVE_PHD"/>
</dbReference>
<dbReference type="SUPFAM" id="SSF57903">
    <property type="entry name" value="FYVE/PHD zinc finger"/>
    <property type="match status" value="1"/>
</dbReference>
<dbReference type="InterPro" id="IPR013083">
    <property type="entry name" value="Znf_RING/FYVE/PHD"/>
</dbReference>
<feature type="domain" description="PHD-type" evidence="6">
    <location>
        <begin position="3"/>
        <end position="51"/>
    </location>
</feature>
<dbReference type="SMART" id="SM00249">
    <property type="entry name" value="PHD"/>
    <property type="match status" value="1"/>
</dbReference>
<keyword evidence="5" id="KW-0175">Coiled coil</keyword>
<dbReference type="AlphaFoldDB" id="A0AAE1HQV1"/>
<comment type="caution">
    <text evidence="7">The sequence shown here is derived from an EMBL/GenBank/DDBJ whole genome shotgun (WGS) entry which is preliminary data.</text>
</comment>
<dbReference type="GO" id="GO:0008270">
    <property type="term" value="F:zinc ion binding"/>
    <property type="evidence" value="ECO:0007669"/>
    <property type="project" value="UniProtKB-KW"/>
</dbReference>
<keyword evidence="8" id="KW-1185">Reference proteome</keyword>
<keyword evidence="2 4" id="KW-0863">Zinc-finger</keyword>
<evidence type="ECO:0000256" key="5">
    <source>
        <dbReference type="SAM" id="Coils"/>
    </source>
</evidence>
<sequence length="290" mass="34067">MAEKHCICNGEEKGFMIQCDVCDKWFHGSCVKLKRSSNLPEKWFCKQCSALWMRVEQLFNKEKEERIKRTDAVVRLFKQENEKLNALWNVEKDTIKRLENKCDQLSKDVQQIFLAKEACKHNSQTDSLNSIAVVKLLKEENKKLSACLHEEKIKVNCMENKCHQLIEEKEEIFKQSQMGANKAAVTLQSLQEENKNVRACLNRERERIQTFERKCQQLIIKEKDTAQQMVQTEHSNDTAETQLLREENGTLSASLKNERERNEQLVQENKILKEQVALLRKRKRLSLSQN</sequence>
<evidence type="ECO:0000259" key="6">
    <source>
        <dbReference type="PROSITE" id="PS50016"/>
    </source>
</evidence>
<dbReference type="InterPro" id="IPR019786">
    <property type="entry name" value="Zinc_finger_PHD-type_CS"/>
</dbReference>
<dbReference type="Gene3D" id="3.30.40.10">
    <property type="entry name" value="Zinc/RING finger domain, C3HC4 (zinc finger)"/>
    <property type="match status" value="1"/>
</dbReference>
<accession>A0AAE1HQV1</accession>
<keyword evidence="1" id="KW-0479">Metal-binding</keyword>